<protein>
    <submittedName>
        <fullName evidence="2">Uncharacterized protein</fullName>
    </submittedName>
</protein>
<dbReference type="Proteomes" id="UP001482620">
    <property type="component" value="Unassembled WGS sequence"/>
</dbReference>
<name>A0ABV0VJC4_9TELE</name>
<gene>
    <name evidence="2" type="ORF">ILYODFUR_023124</name>
</gene>
<evidence type="ECO:0000313" key="3">
    <source>
        <dbReference type="Proteomes" id="UP001482620"/>
    </source>
</evidence>
<keyword evidence="1" id="KW-1133">Transmembrane helix</keyword>
<feature type="transmembrane region" description="Helical" evidence="1">
    <location>
        <begin position="20"/>
        <end position="39"/>
    </location>
</feature>
<keyword evidence="3" id="KW-1185">Reference proteome</keyword>
<accession>A0ABV0VJC4</accession>
<comment type="caution">
    <text evidence="2">The sequence shown here is derived from an EMBL/GenBank/DDBJ whole genome shotgun (WGS) entry which is preliminary data.</text>
</comment>
<reference evidence="2 3" key="1">
    <citation type="submission" date="2021-06" db="EMBL/GenBank/DDBJ databases">
        <authorList>
            <person name="Palmer J.M."/>
        </authorList>
    </citation>
    <scope>NUCLEOTIDE SEQUENCE [LARGE SCALE GENOMIC DNA]</scope>
    <source>
        <strain evidence="3">if_2019</strain>
        <tissue evidence="2">Muscle</tissue>
    </source>
</reference>
<evidence type="ECO:0000313" key="2">
    <source>
        <dbReference type="EMBL" id="MEQ2256327.1"/>
    </source>
</evidence>
<evidence type="ECO:0000256" key="1">
    <source>
        <dbReference type="SAM" id="Phobius"/>
    </source>
</evidence>
<keyword evidence="1" id="KW-0812">Transmembrane</keyword>
<sequence length="144" mass="16815">MASPVDGDFLLGFHHRAQFFRFYCLSSAVHQVVLFSSIFGVTNCLICIYCSVMSSFCELTVYIWFMSSFRETEFQTDTEIVNHECCFPTLTGLGQAETSPTRPCQICRIYPRMMEWDGLPHTVFFTESLNSTQTLFTFWDYWIR</sequence>
<organism evidence="2 3">
    <name type="scientific">Ilyodon furcidens</name>
    <name type="common">goldbreast splitfin</name>
    <dbReference type="NCBI Taxonomy" id="33524"/>
    <lineage>
        <taxon>Eukaryota</taxon>
        <taxon>Metazoa</taxon>
        <taxon>Chordata</taxon>
        <taxon>Craniata</taxon>
        <taxon>Vertebrata</taxon>
        <taxon>Euteleostomi</taxon>
        <taxon>Actinopterygii</taxon>
        <taxon>Neopterygii</taxon>
        <taxon>Teleostei</taxon>
        <taxon>Neoteleostei</taxon>
        <taxon>Acanthomorphata</taxon>
        <taxon>Ovalentaria</taxon>
        <taxon>Atherinomorphae</taxon>
        <taxon>Cyprinodontiformes</taxon>
        <taxon>Goodeidae</taxon>
        <taxon>Ilyodon</taxon>
    </lineage>
</organism>
<dbReference type="EMBL" id="JAHRIQ010106879">
    <property type="protein sequence ID" value="MEQ2256327.1"/>
    <property type="molecule type" value="Genomic_DNA"/>
</dbReference>
<keyword evidence="1" id="KW-0472">Membrane</keyword>
<proteinExistence type="predicted"/>